<dbReference type="Proteomes" id="UP000032568">
    <property type="component" value="Chromosome"/>
</dbReference>
<protein>
    <submittedName>
        <fullName evidence="2">Energy transducer TonB</fullName>
    </submittedName>
</protein>
<dbReference type="EMBL" id="CP059735">
    <property type="protein sequence ID" value="WDE00984.1"/>
    <property type="molecule type" value="Genomic_DNA"/>
</dbReference>
<dbReference type="PROSITE" id="PS51257">
    <property type="entry name" value="PROKAR_LIPOPROTEIN"/>
    <property type="match status" value="1"/>
</dbReference>
<reference evidence="2 3" key="1">
    <citation type="journal article" date="2015" name="Genome Announc.">
        <title>Draft Genome Sequences of Marine Isolates of Thalassomonas viridans and Thalassomonas actiniarum.</title>
        <authorList>
            <person name="Olonade I."/>
            <person name="van Zyl L.J."/>
            <person name="Trindade M."/>
        </authorList>
    </citation>
    <scope>NUCLEOTIDE SEQUENCE [LARGE SCALE GENOMIC DNA]</scope>
    <source>
        <strain evidence="2 3">A5K-106</strain>
    </source>
</reference>
<proteinExistence type="predicted"/>
<gene>
    <name evidence="2" type="ORF">SG35_010330</name>
</gene>
<organism evidence="2 3">
    <name type="scientific">Thalassomonas actiniarum</name>
    <dbReference type="NCBI Taxonomy" id="485447"/>
    <lineage>
        <taxon>Bacteria</taxon>
        <taxon>Pseudomonadati</taxon>
        <taxon>Pseudomonadota</taxon>
        <taxon>Gammaproteobacteria</taxon>
        <taxon>Alteromonadales</taxon>
        <taxon>Colwelliaceae</taxon>
        <taxon>Thalassomonas</taxon>
    </lineage>
</organism>
<dbReference type="Gene3D" id="3.30.2420.10">
    <property type="entry name" value="TonB"/>
    <property type="match status" value="1"/>
</dbReference>
<dbReference type="RefSeq" id="WP_044836262.1">
    <property type="nucleotide sequence ID" value="NZ_CP059735.1"/>
</dbReference>
<dbReference type="InterPro" id="IPR037682">
    <property type="entry name" value="TonB_C"/>
</dbReference>
<evidence type="ECO:0000259" key="1">
    <source>
        <dbReference type="PROSITE" id="PS52015"/>
    </source>
</evidence>
<evidence type="ECO:0000313" key="2">
    <source>
        <dbReference type="EMBL" id="WDE00984.1"/>
    </source>
</evidence>
<dbReference type="GO" id="GO:0055085">
    <property type="term" value="P:transmembrane transport"/>
    <property type="evidence" value="ECO:0007669"/>
    <property type="project" value="InterPro"/>
</dbReference>
<keyword evidence="3" id="KW-1185">Reference proteome</keyword>
<sequence>MKPHVLTFLGLLVLTGCNTTPTGHTELPLTEAELLTEKWQQLKRVEPLYPLESAKADKDGCVTLAYVITPDNLVEDIQVLEASNRYFAREAKKALSRWNWSQLKKGTIANPVKTRTRFEFCIEKQGEKQCDITALVNNKTCNGADVVPVVGKKTVTRTYPGK</sequence>
<dbReference type="AlphaFoldDB" id="A0AAE9YV95"/>
<name>A0AAE9YV95_9GAMM</name>
<reference evidence="2 3" key="2">
    <citation type="journal article" date="2022" name="Mar. Drugs">
        <title>Bioassay-Guided Fractionation Leads to the Detection of Cholic Acid Generated by the Rare Thalassomonas sp.</title>
        <authorList>
            <person name="Pheiffer F."/>
            <person name="Schneider Y.K."/>
            <person name="Hansen E.H."/>
            <person name="Andersen J.H."/>
            <person name="Isaksson J."/>
            <person name="Busche T."/>
            <person name="R C."/>
            <person name="Kalinowski J."/>
            <person name="Zyl L.V."/>
            <person name="Trindade M."/>
        </authorList>
    </citation>
    <scope>NUCLEOTIDE SEQUENCE [LARGE SCALE GENOMIC DNA]</scope>
    <source>
        <strain evidence="2 3">A5K-106</strain>
    </source>
</reference>
<dbReference type="Pfam" id="PF03544">
    <property type="entry name" value="TonB_C"/>
    <property type="match status" value="1"/>
</dbReference>
<dbReference type="SUPFAM" id="SSF74653">
    <property type="entry name" value="TolA/TonB C-terminal domain"/>
    <property type="match status" value="1"/>
</dbReference>
<evidence type="ECO:0000313" key="3">
    <source>
        <dbReference type="Proteomes" id="UP000032568"/>
    </source>
</evidence>
<dbReference type="KEGG" id="tact:SG35_010330"/>
<dbReference type="PROSITE" id="PS52015">
    <property type="entry name" value="TONB_CTD"/>
    <property type="match status" value="1"/>
</dbReference>
<accession>A0AAE9YV95</accession>
<feature type="domain" description="TonB C-terminal" evidence="1">
    <location>
        <begin position="34"/>
        <end position="129"/>
    </location>
</feature>